<gene>
    <name evidence="1" type="ORF">METZ01_LOCUS157662</name>
</gene>
<evidence type="ECO:0000313" key="1">
    <source>
        <dbReference type="EMBL" id="SVB04808.1"/>
    </source>
</evidence>
<protein>
    <submittedName>
        <fullName evidence="1">Uncharacterized protein</fullName>
    </submittedName>
</protein>
<accession>A0A382ATM0</accession>
<dbReference type="EMBL" id="UINC01026766">
    <property type="protein sequence ID" value="SVB04808.1"/>
    <property type="molecule type" value="Genomic_DNA"/>
</dbReference>
<reference evidence="1" key="1">
    <citation type="submission" date="2018-05" db="EMBL/GenBank/DDBJ databases">
        <authorList>
            <person name="Lanie J.A."/>
            <person name="Ng W.-L."/>
            <person name="Kazmierczak K.M."/>
            <person name="Andrzejewski T.M."/>
            <person name="Davidsen T.M."/>
            <person name="Wayne K.J."/>
            <person name="Tettelin H."/>
            <person name="Glass J.I."/>
            <person name="Rusch D."/>
            <person name="Podicherti R."/>
            <person name="Tsui H.-C.T."/>
            <person name="Winkler M.E."/>
        </authorList>
    </citation>
    <scope>NUCLEOTIDE SEQUENCE</scope>
</reference>
<dbReference type="AlphaFoldDB" id="A0A382ATM0"/>
<proteinExistence type="predicted"/>
<organism evidence="1">
    <name type="scientific">marine metagenome</name>
    <dbReference type="NCBI Taxonomy" id="408172"/>
    <lineage>
        <taxon>unclassified sequences</taxon>
        <taxon>metagenomes</taxon>
        <taxon>ecological metagenomes</taxon>
    </lineage>
</organism>
<sequence>MNIENRIGMLAEGLYNHWPHGYVGHKVTVHNVDVKDVNSPVEKPYSAL</sequence>
<name>A0A382ATM0_9ZZZZ</name>